<dbReference type="EMBL" id="MFIX01000244">
    <property type="protein sequence ID" value="OGG00731.1"/>
    <property type="molecule type" value="Genomic_DNA"/>
</dbReference>
<dbReference type="Pfam" id="PF02021">
    <property type="entry name" value="UPF0102"/>
    <property type="match status" value="1"/>
</dbReference>
<dbReference type="STRING" id="1817867.A3F83_14670"/>
<evidence type="ECO:0000256" key="2">
    <source>
        <dbReference type="HAMAP-Rule" id="MF_00048"/>
    </source>
</evidence>
<dbReference type="InterPro" id="IPR011335">
    <property type="entry name" value="Restrct_endonuc-II-like"/>
</dbReference>
<gene>
    <name evidence="3" type="ORF">A3F83_14670</name>
</gene>
<name>A0A1F5YKM9_9BACT</name>
<dbReference type="InterPro" id="IPR011856">
    <property type="entry name" value="tRNA_endonuc-like_dom_sf"/>
</dbReference>
<dbReference type="SUPFAM" id="SSF52980">
    <property type="entry name" value="Restriction endonuclease-like"/>
    <property type="match status" value="1"/>
</dbReference>
<dbReference type="AlphaFoldDB" id="A0A1F5YKM9"/>
<dbReference type="HAMAP" id="MF_00048">
    <property type="entry name" value="UPF0102"/>
    <property type="match status" value="1"/>
</dbReference>
<dbReference type="Gene3D" id="3.40.1350.10">
    <property type="match status" value="1"/>
</dbReference>
<dbReference type="PANTHER" id="PTHR34039">
    <property type="entry name" value="UPF0102 PROTEIN YRAN"/>
    <property type="match status" value="1"/>
</dbReference>
<evidence type="ECO:0000313" key="4">
    <source>
        <dbReference type="Proteomes" id="UP000179129"/>
    </source>
</evidence>
<evidence type="ECO:0000313" key="3">
    <source>
        <dbReference type="EMBL" id="OGG00731.1"/>
    </source>
</evidence>
<accession>A0A1F5YKM9</accession>
<proteinExistence type="inferred from homology"/>
<evidence type="ECO:0000256" key="1">
    <source>
        <dbReference type="ARBA" id="ARBA00006738"/>
    </source>
</evidence>
<dbReference type="GO" id="GO:0003676">
    <property type="term" value="F:nucleic acid binding"/>
    <property type="evidence" value="ECO:0007669"/>
    <property type="project" value="InterPro"/>
</dbReference>
<dbReference type="PANTHER" id="PTHR34039:SF1">
    <property type="entry name" value="UPF0102 PROTEIN YRAN"/>
    <property type="match status" value="1"/>
</dbReference>
<reference evidence="3 4" key="1">
    <citation type="journal article" date="2016" name="Nat. Commun.">
        <title>Thousands of microbial genomes shed light on interconnected biogeochemical processes in an aquifer system.</title>
        <authorList>
            <person name="Anantharaman K."/>
            <person name="Brown C.T."/>
            <person name="Hug L.A."/>
            <person name="Sharon I."/>
            <person name="Castelle C.J."/>
            <person name="Probst A.J."/>
            <person name="Thomas B.C."/>
            <person name="Singh A."/>
            <person name="Wilkins M.J."/>
            <person name="Karaoz U."/>
            <person name="Brodie E.L."/>
            <person name="Williams K.H."/>
            <person name="Hubbard S.S."/>
            <person name="Banfield J.F."/>
        </authorList>
    </citation>
    <scope>NUCLEOTIDE SEQUENCE [LARGE SCALE GENOMIC DNA]</scope>
</reference>
<dbReference type="NCBIfam" id="NF009150">
    <property type="entry name" value="PRK12497.1-3"/>
    <property type="match status" value="1"/>
</dbReference>
<dbReference type="Proteomes" id="UP000179129">
    <property type="component" value="Unassembled WGS sequence"/>
</dbReference>
<dbReference type="CDD" id="cd20736">
    <property type="entry name" value="PoNe_Nuclease"/>
    <property type="match status" value="1"/>
</dbReference>
<comment type="caution">
    <text evidence="3">The sequence shown here is derived from an EMBL/GenBank/DDBJ whole genome shotgun (WGS) entry which is preliminary data.</text>
</comment>
<comment type="similarity">
    <text evidence="1 2">Belongs to the UPF0102 family.</text>
</comment>
<protein>
    <recommendedName>
        <fullName evidence="2">UPF0102 protein A3F83_14670</fullName>
    </recommendedName>
</protein>
<organism evidence="3 4">
    <name type="scientific">Candidatus Glassbacteria bacterium RIFCSPLOWO2_12_FULL_58_11</name>
    <dbReference type="NCBI Taxonomy" id="1817867"/>
    <lineage>
        <taxon>Bacteria</taxon>
        <taxon>Candidatus Glassiibacteriota</taxon>
    </lineage>
</organism>
<sequence>MSYRQRKGLDSERAAAEYLGAQGFEILERRYRFGHKEIDLVARKNELVVFVEVKSRGSAVFGPAELSLRERQRKNLVEAAGGYLLEKGIAGPECSYRFDVILFHPPDNSGKVRLEHIPDAFRA</sequence>
<dbReference type="InterPro" id="IPR003509">
    <property type="entry name" value="UPF0102_YraN-like"/>
</dbReference>